<evidence type="ECO:0000313" key="1">
    <source>
        <dbReference type="EMBL" id="MDC7683267.1"/>
    </source>
</evidence>
<evidence type="ECO:0000313" key="2">
    <source>
        <dbReference type="Proteomes" id="UP001214854"/>
    </source>
</evidence>
<dbReference type="EMBL" id="JAQQKX010000005">
    <property type="protein sequence ID" value="MDC7683267.1"/>
    <property type="molecule type" value="Genomic_DNA"/>
</dbReference>
<proteinExistence type="predicted"/>
<comment type="caution">
    <text evidence="1">The sequence shown here is derived from an EMBL/GenBank/DDBJ whole genome shotgun (WGS) entry which is preliminary data.</text>
</comment>
<dbReference type="Pfam" id="PF10109">
    <property type="entry name" value="Phage_TAC_7"/>
    <property type="match status" value="1"/>
</dbReference>
<dbReference type="Proteomes" id="UP001214854">
    <property type="component" value="Unassembled WGS sequence"/>
</dbReference>
<accession>A0ABT5HT75</accession>
<organism evidence="1 2">
    <name type="scientific">Asticcacaulis aquaticus</name>
    <dbReference type="NCBI Taxonomy" id="2984212"/>
    <lineage>
        <taxon>Bacteria</taxon>
        <taxon>Pseudomonadati</taxon>
        <taxon>Pseudomonadota</taxon>
        <taxon>Alphaproteobacteria</taxon>
        <taxon>Caulobacterales</taxon>
        <taxon>Caulobacteraceae</taxon>
        <taxon>Asticcacaulis</taxon>
    </lineage>
</organism>
<dbReference type="InterPro" id="IPR019289">
    <property type="entry name" value="Phage_tail_E/E"/>
</dbReference>
<gene>
    <name evidence="1" type="ORF">PQU92_08260</name>
</gene>
<reference evidence="1 2" key="1">
    <citation type="submission" date="2023-01" db="EMBL/GenBank/DDBJ databases">
        <title>Novel species of the genus Asticcacaulis isolated from rivers.</title>
        <authorList>
            <person name="Lu H."/>
        </authorList>
    </citation>
    <scope>NUCLEOTIDE SEQUENCE [LARGE SCALE GENOMIC DNA]</scope>
    <source>
        <strain evidence="1 2">BYS171W</strain>
    </source>
</reference>
<keyword evidence="2" id="KW-1185">Reference proteome</keyword>
<name>A0ABT5HT75_9CAUL</name>
<protein>
    <submittedName>
        <fullName evidence="1">Phage tail assembly protein</fullName>
    </submittedName>
</protein>
<dbReference type="RefSeq" id="WP_272747741.1">
    <property type="nucleotide sequence ID" value="NZ_JAQQKX010000005.1"/>
</dbReference>
<sequence length="98" mass="10720">MTTRTIKLSTPIKRGDTEITDIVLTKPKSGALRGLQITTLQMGDVNALAKLLPRITEPKLNENDIDAMEPEDLAEFADEVAGFLMNSATREFLKASTS</sequence>